<organism evidence="2 3">
    <name type="scientific">Tessaracoccus defluvii</name>
    <dbReference type="NCBI Taxonomy" id="1285901"/>
    <lineage>
        <taxon>Bacteria</taxon>
        <taxon>Bacillati</taxon>
        <taxon>Actinomycetota</taxon>
        <taxon>Actinomycetes</taxon>
        <taxon>Propionibacteriales</taxon>
        <taxon>Propionibacteriaceae</taxon>
        <taxon>Tessaracoccus</taxon>
    </lineage>
</organism>
<evidence type="ECO:0000313" key="3">
    <source>
        <dbReference type="Proteomes" id="UP000516117"/>
    </source>
</evidence>
<feature type="region of interest" description="Disordered" evidence="1">
    <location>
        <begin position="74"/>
        <end position="109"/>
    </location>
</feature>
<gene>
    <name evidence="2" type="ORF">H9L22_16660</name>
</gene>
<accession>A0A7H0H5D3</accession>
<keyword evidence="3" id="KW-1185">Reference proteome</keyword>
<dbReference type="KEGG" id="tdf:H9L22_16660"/>
<feature type="compositionally biased region" description="Low complexity" evidence="1">
    <location>
        <begin position="91"/>
        <end position="109"/>
    </location>
</feature>
<sequence>MFRILLPGHRADRAAVGGCHEQPGTYSYTAANPKRLVTVSTGATNQSWGVQTAYCVLASGVRCPNWVTFSLTNPGIPNPKRAASSTTDRTPASAAPAQPQAAPQELIEAPADDVQVDEYAVFSYEPLPDEVDESLVQQAQDDGVPLSEID</sequence>
<feature type="region of interest" description="Disordered" evidence="1">
    <location>
        <begin position="130"/>
        <end position="150"/>
    </location>
</feature>
<dbReference type="AlphaFoldDB" id="A0A7H0H5D3"/>
<dbReference type="Proteomes" id="UP000516117">
    <property type="component" value="Chromosome"/>
</dbReference>
<evidence type="ECO:0000256" key="1">
    <source>
        <dbReference type="SAM" id="MobiDB-lite"/>
    </source>
</evidence>
<dbReference type="RefSeq" id="WP_187720878.1">
    <property type="nucleotide sequence ID" value="NZ_CP060789.1"/>
</dbReference>
<name>A0A7H0H5D3_9ACTN</name>
<evidence type="ECO:0000313" key="2">
    <source>
        <dbReference type="EMBL" id="QNP55749.1"/>
    </source>
</evidence>
<proteinExistence type="predicted"/>
<reference evidence="2 3" key="1">
    <citation type="submission" date="2020-08" db="EMBL/GenBank/DDBJ databases">
        <title>Genome sequence of Tessaracoccus defluvii JCM 17540T.</title>
        <authorList>
            <person name="Hyun D.-W."/>
            <person name="Bae J.-W."/>
        </authorList>
    </citation>
    <scope>NUCLEOTIDE SEQUENCE [LARGE SCALE GENOMIC DNA]</scope>
    <source>
        <strain evidence="2 3">JCM 17540</strain>
    </source>
</reference>
<protein>
    <submittedName>
        <fullName evidence="2">Uncharacterized protein</fullName>
    </submittedName>
</protein>
<dbReference type="EMBL" id="CP060789">
    <property type="protein sequence ID" value="QNP55749.1"/>
    <property type="molecule type" value="Genomic_DNA"/>
</dbReference>